<dbReference type="Pfam" id="PF03478">
    <property type="entry name" value="Beta-prop_KIB1-4"/>
    <property type="match status" value="1"/>
</dbReference>
<evidence type="ECO:0000259" key="3">
    <source>
        <dbReference type="Pfam" id="PF24626"/>
    </source>
</evidence>
<proteinExistence type="predicted"/>
<evidence type="ECO:0000313" key="4">
    <source>
        <dbReference type="EMBL" id="PHT71814.1"/>
    </source>
</evidence>
<evidence type="ECO:0000259" key="2">
    <source>
        <dbReference type="Pfam" id="PF03478"/>
    </source>
</evidence>
<evidence type="ECO:0000313" key="5">
    <source>
        <dbReference type="Proteomes" id="UP000222542"/>
    </source>
</evidence>
<keyword evidence="5" id="KW-1185">Reference proteome</keyword>
<keyword evidence="1" id="KW-1133">Transmembrane helix</keyword>
<feature type="domain" description="Tf2-1-like SH3-like" evidence="3">
    <location>
        <begin position="69"/>
        <end position="134"/>
    </location>
</feature>
<comment type="caution">
    <text evidence="4">The sequence shown here is derived from an EMBL/GenBank/DDBJ whole genome shotgun (WGS) entry which is preliminary data.</text>
</comment>
<gene>
    <name evidence="4" type="ORF">T459_22599</name>
</gene>
<dbReference type="Gramene" id="PHT71814">
    <property type="protein sequence ID" value="PHT71814"/>
    <property type="gene ID" value="T459_22599"/>
</dbReference>
<dbReference type="Pfam" id="PF24626">
    <property type="entry name" value="SH3_Tf2-1"/>
    <property type="match status" value="1"/>
</dbReference>
<reference evidence="4 5" key="1">
    <citation type="journal article" date="2014" name="Nat. Genet.">
        <title>Genome sequence of the hot pepper provides insights into the evolution of pungency in Capsicum species.</title>
        <authorList>
            <person name="Kim S."/>
            <person name="Park M."/>
            <person name="Yeom S.I."/>
            <person name="Kim Y.M."/>
            <person name="Lee J.M."/>
            <person name="Lee H.A."/>
            <person name="Seo E."/>
            <person name="Choi J."/>
            <person name="Cheong K."/>
            <person name="Kim K.T."/>
            <person name="Jung K."/>
            <person name="Lee G.W."/>
            <person name="Oh S.K."/>
            <person name="Bae C."/>
            <person name="Kim S.B."/>
            <person name="Lee H.Y."/>
            <person name="Kim S.Y."/>
            <person name="Kim M.S."/>
            <person name="Kang B.C."/>
            <person name="Jo Y.D."/>
            <person name="Yang H.B."/>
            <person name="Jeong H.J."/>
            <person name="Kang W.H."/>
            <person name="Kwon J.K."/>
            <person name="Shin C."/>
            <person name="Lim J.Y."/>
            <person name="Park J.H."/>
            <person name="Huh J.H."/>
            <person name="Kim J.S."/>
            <person name="Kim B.D."/>
            <person name="Cohen O."/>
            <person name="Paran I."/>
            <person name="Suh M.C."/>
            <person name="Lee S.B."/>
            <person name="Kim Y.K."/>
            <person name="Shin Y."/>
            <person name="Noh S.J."/>
            <person name="Park J."/>
            <person name="Seo Y.S."/>
            <person name="Kwon S.Y."/>
            <person name="Kim H.A."/>
            <person name="Park J.M."/>
            <person name="Kim H.J."/>
            <person name="Choi S.B."/>
            <person name="Bosland P.W."/>
            <person name="Reeves G."/>
            <person name="Jo S.H."/>
            <person name="Lee B.W."/>
            <person name="Cho H.T."/>
            <person name="Choi H.S."/>
            <person name="Lee M.S."/>
            <person name="Yu Y."/>
            <person name="Do Choi Y."/>
            <person name="Park B.S."/>
            <person name="van Deynze A."/>
            <person name="Ashrafi H."/>
            <person name="Hill T."/>
            <person name="Kim W.T."/>
            <person name="Pai H.S."/>
            <person name="Ahn H.K."/>
            <person name="Yeam I."/>
            <person name="Giovannoni J.J."/>
            <person name="Rose J.K."/>
            <person name="Sorensen I."/>
            <person name="Lee S.J."/>
            <person name="Kim R.W."/>
            <person name="Choi I.Y."/>
            <person name="Choi B.S."/>
            <person name="Lim J.S."/>
            <person name="Lee Y.H."/>
            <person name="Choi D."/>
        </authorList>
    </citation>
    <scope>NUCLEOTIDE SEQUENCE [LARGE SCALE GENOMIC DNA]</scope>
    <source>
        <strain evidence="5">cv. CM334</strain>
    </source>
</reference>
<dbReference type="InterPro" id="IPR056924">
    <property type="entry name" value="SH3_Tf2-1"/>
</dbReference>
<keyword evidence="1" id="KW-0472">Membrane</keyword>
<dbReference type="InterPro" id="IPR005174">
    <property type="entry name" value="KIB1-4_b-propeller"/>
</dbReference>
<dbReference type="EMBL" id="AYRZ02000009">
    <property type="protein sequence ID" value="PHT71814.1"/>
    <property type="molecule type" value="Genomic_DNA"/>
</dbReference>
<protein>
    <submittedName>
        <fullName evidence="4">Uncharacterized protein</fullName>
    </submittedName>
</protein>
<dbReference type="PANTHER" id="PTHR46148:SF54">
    <property type="entry name" value="RETROTRANSPOSON-LIKE PROTEIN"/>
    <property type="match status" value="1"/>
</dbReference>
<sequence>MTPFQALYGREPPTIARYILGSTASELVDSYLLQRDEVLKVLKNNLLKAQNRMKLLADKSRKNTVLEVGDWAYVKLKPFKQNALRLQQDHKLGRHYFGPYQVLKRIGSVAYRLELSESAKIHSVFHISMLKRCVGTSDQQVTPLHLNIPTTENPADSNLEDKVALQEGSNVVNENIFDWDATRDEHMGLPRRTSRKLIPPKRLGDYIWKGASSREEGIQLPLEKELWALAEQNFPDPERRMRYQCMSRAVLSASPFVTSYYVLVVSYYANYRPSILQPIPGPSILQPIVVKATKLVHFGNTIFGNQGYLIELSGALLTIFRFRNVEGCDTFKVFEIDVNKVELKEINTLRDYAIFVGLNGAICIDSSKFTKVKSNHIYFTDLEGD</sequence>
<dbReference type="Proteomes" id="UP000222542">
    <property type="component" value="Unassembled WGS sequence"/>
</dbReference>
<dbReference type="STRING" id="4072.A0A2G2YQ31"/>
<name>A0A2G2YQ31_CAPAN</name>
<keyword evidence="1" id="KW-0812">Transmembrane</keyword>
<feature type="domain" description="KIB1-4 beta-propeller" evidence="2">
    <location>
        <begin position="303"/>
        <end position="381"/>
    </location>
</feature>
<organism evidence="4 5">
    <name type="scientific">Capsicum annuum</name>
    <name type="common">Capsicum pepper</name>
    <dbReference type="NCBI Taxonomy" id="4072"/>
    <lineage>
        <taxon>Eukaryota</taxon>
        <taxon>Viridiplantae</taxon>
        <taxon>Streptophyta</taxon>
        <taxon>Embryophyta</taxon>
        <taxon>Tracheophyta</taxon>
        <taxon>Spermatophyta</taxon>
        <taxon>Magnoliopsida</taxon>
        <taxon>eudicotyledons</taxon>
        <taxon>Gunneridae</taxon>
        <taxon>Pentapetalae</taxon>
        <taxon>asterids</taxon>
        <taxon>lamiids</taxon>
        <taxon>Solanales</taxon>
        <taxon>Solanaceae</taxon>
        <taxon>Solanoideae</taxon>
        <taxon>Capsiceae</taxon>
        <taxon>Capsicum</taxon>
    </lineage>
</organism>
<dbReference type="AlphaFoldDB" id="A0A2G2YQ31"/>
<dbReference type="PANTHER" id="PTHR46148">
    <property type="entry name" value="CHROMO DOMAIN-CONTAINING PROTEIN"/>
    <property type="match status" value="1"/>
</dbReference>
<feature type="transmembrane region" description="Helical" evidence="1">
    <location>
        <begin position="249"/>
        <end position="269"/>
    </location>
</feature>
<accession>A0A2G2YQ31</accession>
<reference evidence="4 5" key="2">
    <citation type="journal article" date="2017" name="Genome Biol.">
        <title>New reference genome sequences of hot pepper reveal the massive evolution of plant disease-resistance genes by retroduplication.</title>
        <authorList>
            <person name="Kim S."/>
            <person name="Park J."/>
            <person name="Yeom S.I."/>
            <person name="Kim Y.M."/>
            <person name="Seo E."/>
            <person name="Kim K.T."/>
            <person name="Kim M.S."/>
            <person name="Lee J.M."/>
            <person name="Cheong K."/>
            <person name="Shin H.S."/>
            <person name="Kim S.B."/>
            <person name="Han K."/>
            <person name="Lee J."/>
            <person name="Park M."/>
            <person name="Lee H.A."/>
            <person name="Lee H.Y."/>
            <person name="Lee Y."/>
            <person name="Oh S."/>
            <person name="Lee J.H."/>
            <person name="Choi E."/>
            <person name="Choi E."/>
            <person name="Lee S.E."/>
            <person name="Jeon J."/>
            <person name="Kim H."/>
            <person name="Choi G."/>
            <person name="Song H."/>
            <person name="Lee J."/>
            <person name="Lee S.C."/>
            <person name="Kwon J.K."/>
            <person name="Lee H.Y."/>
            <person name="Koo N."/>
            <person name="Hong Y."/>
            <person name="Kim R.W."/>
            <person name="Kang W.H."/>
            <person name="Huh J.H."/>
            <person name="Kang B.C."/>
            <person name="Yang T.J."/>
            <person name="Lee Y.H."/>
            <person name="Bennetzen J.L."/>
            <person name="Choi D."/>
        </authorList>
    </citation>
    <scope>NUCLEOTIDE SEQUENCE [LARGE SCALE GENOMIC DNA]</scope>
    <source>
        <strain evidence="5">cv. CM334</strain>
    </source>
</reference>
<evidence type="ECO:0000256" key="1">
    <source>
        <dbReference type="SAM" id="Phobius"/>
    </source>
</evidence>